<keyword evidence="4" id="KW-1185">Reference proteome</keyword>
<evidence type="ECO:0000259" key="2">
    <source>
        <dbReference type="Pfam" id="PF24764"/>
    </source>
</evidence>
<dbReference type="AlphaFoldDB" id="A0A4Z2HP46"/>
<dbReference type="PANTHER" id="PTHR46791:SF4">
    <property type="match status" value="1"/>
</dbReference>
<name>A0A4Z2HP46_9TELE</name>
<keyword evidence="1" id="KW-0175">Coiled coil</keyword>
<dbReference type="Proteomes" id="UP000314294">
    <property type="component" value="Unassembled WGS sequence"/>
</dbReference>
<dbReference type="InterPro" id="IPR058913">
    <property type="entry name" value="Integrase_dom_put"/>
</dbReference>
<organism evidence="3 4">
    <name type="scientific">Liparis tanakae</name>
    <name type="common">Tanaka's snailfish</name>
    <dbReference type="NCBI Taxonomy" id="230148"/>
    <lineage>
        <taxon>Eukaryota</taxon>
        <taxon>Metazoa</taxon>
        <taxon>Chordata</taxon>
        <taxon>Craniata</taxon>
        <taxon>Vertebrata</taxon>
        <taxon>Euteleostomi</taxon>
        <taxon>Actinopterygii</taxon>
        <taxon>Neopterygii</taxon>
        <taxon>Teleostei</taxon>
        <taxon>Neoteleostei</taxon>
        <taxon>Acanthomorphata</taxon>
        <taxon>Eupercaria</taxon>
        <taxon>Perciformes</taxon>
        <taxon>Cottioidei</taxon>
        <taxon>Cottales</taxon>
        <taxon>Liparidae</taxon>
        <taxon>Liparis</taxon>
    </lineage>
</organism>
<comment type="caution">
    <text evidence="3">The sequence shown here is derived from an EMBL/GenBank/DDBJ whole genome shotgun (WGS) entry which is preliminary data.</text>
</comment>
<dbReference type="OrthoDB" id="2686689at2759"/>
<gene>
    <name evidence="3" type="ORF">EYF80_022188</name>
</gene>
<reference evidence="3 4" key="1">
    <citation type="submission" date="2019-03" db="EMBL/GenBank/DDBJ databases">
        <title>First draft genome of Liparis tanakae, snailfish: a comprehensive survey of snailfish specific genes.</title>
        <authorList>
            <person name="Kim W."/>
            <person name="Song I."/>
            <person name="Jeong J.-H."/>
            <person name="Kim D."/>
            <person name="Kim S."/>
            <person name="Ryu S."/>
            <person name="Song J.Y."/>
            <person name="Lee S.K."/>
        </authorList>
    </citation>
    <scope>NUCLEOTIDE SEQUENCE [LARGE SCALE GENOMIC DNA]</scope>
    <source>
        <tissue evidence="3">Muscle</tissue>
    </source>
</reference>
<evidence type="ECO:0000313" key="3">
    <source>
        <dbReference type="EMBL" id="TNN67619.1"/>
    </source>
</evidence>
<proteinExistence type="predicted"/>
<feature type="domain" description="Integrase core" evidence="2">
    <location>
        <begin position="110"/>
        <end position="197"/>
    </location>
</feature>
<feature type="coiled-coil region" evidence="1">
    <location>
        <begin position="3"/>
        <end position="50"/>
    </location>
</feature>
<accession>A0A4Z2HP46</accession>
<dbReference type="Pfam" id="PF24764">
    <property type="entry name" value="rva_4"/>
    <property type="match status" value="1"/>
</dbReference>
<protein>
    <recommendedName>
        <fullName evidence="2">Integrase core domain-containing protein</fullName>
    </recommendedName>
</protein>
<dbReference type="PANTHER" id="PTHR46791">
    <property type="entry name" value="EXPRESSED PROTEIN"/>
    <property type="match status" value="1"/>
</dbReference>
<sequence>MALQAISNQLRSLADDLENQVNEDILQFRLDKATDDLARLNADMNVEVDQTVFDSLEEAARLLNMLSEPEEVTHGRPSYILPPNIIEAHLLWGHAAGDIAQVFGVCERTIRRRMVQYGIRIERLWRDVYTSVLDLFYTIFTNLEREGFLNPDDEIHLYALHWCFLPHVQKHLQFFRDGWNCHRLRTEGNQCPLQLWSLNERDGQHDPTQVDTEFGVDWTGPCGHRRPGVVVPEVQLQRTLTEQEVENLPDPDGPLSNVLEVFVQTVGVISEMLQILSRDKKRVFTPDASRRDAAGAWLIAPASSAI</sequence>
<evidence type="ECO:0000256" key="1">
    <source>
        <dbReference type="SAM" id="Coils"/>
    </source>
</evidence>
<evidence type="ECO:0000313" key="4">
    <source>
        <dbReference type="Proteomes" id="UP000314294"/>
    </source>
</evidence>
<dbReference type="EMBL" id="SRLO01000201">
    <property type="protein sequence ID" value="TNN67619.1"/>
    <property type="molecule type" value="Genomic_DNA"/>
</dbReference>